<organism evidence="2 3">
    <name type="scientific">Cuneatibacter caecimuris</name>
    <dbReference type="NCBI Taxonomy" id="1796618"/>
    <lineage>
        <taxon>Bacteria</taxon>
        <taxon>Bacillati</taxon>
        <taxon>Bacillota</taxon>
        <taxon>Clostridia</taxon>
        <taxon>Lachnospirales</taxon>
        <taxon>Lachnospiraceae</taxon>
        <taxon>Cuneatibacter</taxon>
    </lineage>
</organism>
<keyword evidence="1" id="KW-0812">Transmembrane</keyword>
<keyword evidence="1" id="KW-0472">Membrane</keyword>
<dbReference type="AlphaFoldDB" id="A0A4Q7PS82"/>
<name>A0A4Q7PS82_9FIRM</name>
<accession>A0A4Q7PS82</accession>
<proteinExistence type="predicted"/>
<comment type="caution">
    <text evidence="2">The sequence shown here is derived from an EMBL/GenBank/DDBJ whole genome shotgun (WGS) entry which is preliminary data.</text>
</comment>
<dbReference type="Proteomes" id="UP000292927">
    <property type="component" value="Unassembled WGS sequence"/>
</dbReference>
<evidence type="ECO:0000313" key="3">
    <source>
        <dbReference type="Proteomes" id="UP000292927"/>
    </source>
</evidence>
<feature type="transmembrane region" description="Helical" evidence="1">
    <location>
        <begin position="7"/>
        <end position="27"/>
    </location>
</feature>
<dbReference type="RefSeq" id="WP_130432252.1">
    <property type="nucleotide sequence ID" value="NZ_SGXF01000001.1"/>
</dbReference>
<keyword evidence="1" id="KW-1133">Transmembrane helix</keyword>
<protein>
    <submittedName>
        <fullName evidence="2">Uncharacterized protein</fullName>
    </submittedName>
</protein>
<reference evidence="2 3" key="1">
    <citation type="submission" date="2019-02" db="EMBL/GenBank/DDBJ databases">
        <title>Genomic Encyclopedia of Type Strains, Phase IV (KMG-IV): sequencing the most valuable type-strain genomes for metagenomic binning, comparative biology and taxonomic classification.</title>
        <authorList>
            <person name="Goeker M."/>
        </authorList>
    </citation>
    <scope>NUCLEOTIDE SEQUENCE [LARGE SCALE GENOMIC DNA]</scope>
    <source>
        <strain evidence="2 3">DSM 29486</strain>
    </source>
</reference>
<gene>
    <name evidence="2" type="ORF">EV209_0247</name>
</gene>
<evidence type="ECO:0000256" key="1">
    <source>
        <dbReference type="SAM" id="Phobius"/>
    </source>
</evidence>
<keyword evidence="3" id="KW-1185">Reference proteome</keyword>
<sequence>MKEKKMYYIFAAIVSLIVLCGIIWSMITVLNQRYNTSIEKMIGQIGYTTWQEIQLDTSGTKANCWYLVSDGREITIINYARPSWTSGVMSEYVLLKDLRDSGKTVSPETPPIPLYYETENRESRRAFLYFLPGERNIRQDMEVPEGAEVTWQTGEAGTLVSISYAYDDRSADMGKSFGNKILDQYPEMSSVFQE</sequence>
<dbReference type="EMBL" id="SGXF01000001">
    <property type="protein sequence ID" value="RZT02140.1"/>
    <property type="molecule type" value="Genomic_DNA"/>
</dbReference>
<evidence type="ECO:0000313" key="2">
    <source>
        <dbReference type="EMBL" id="RZT02140.1"/>
    </source>
</evidence>